<evidence type="ECO:0000313" key="2">
    <source>
        <dbReference type="EMBL" id="SOS33193.1"/>
    </source>
</evidence>
<gene>
    <name evidence="2" type="ORF">CFBP6411_01833</name>
</gene>
<accession>A0A2K4WBD1</accession>
<name>A0A2K4WBD1_9PSED</name>
<dbReference type="InterPro" id="IPR056642">
    <property type="entry name" value="DUF7740"/>
</dbReference>
<reference evidence="2 3" key="1">
    <citation type="submission" date="2017-11" db="EMBL/GenBank/DDBJ databases">
        <authorList>
            <person name="Han C.G."/>
        </authorList>
    </citation>
    <scope>NUCLEOTIDE SEQUENCE [LARGE SCALE GENOMIC DNA]</scope>
    <source>
        <strain evidence="2">CFBP6411</strain>
    </source>
</reference>
<dbReference type="EMBL" id="LT963408">
    <property type="protein sequence ID" value="SOS33193.1"/>
    <property type="molecule type" value="Genomic_DNA"/>
</dbReference>
<feature type="domain" description="DUF7740" evidence="1">
    <location>
        <begin position="95"/>
        <end position="157"/>
    </location>
</feature>
<dbReference type="Pfam" id="PF24886">
    <property type="entry name" value="DUF7740"/>
    <property type="match status" value="1"/>
</dbReference>
<organism evidence="2 3">
    <name type="scientific">Pseudomonas syringae group genomosp. 3</name>
    <dbReference type="NCBI Taxonomy" id="251701"/>
    <lineage>
        <taxon>Bacteria</taxon>
        <taxon>Pseudomonadati</taxon>
        <taxon>Pseudomonadota</taxon>
        <taxon>Gammaproteobacteria</taxon>
        <taxon>Pseudomonadales</taxon>
        <taxon>Pseudomonadaceae</taxon>
        <taxon>Pseudomonas</taxon>
    </lineage>
</organism>
<dbReference type="Proteomes" id="UP000238093">
    <property type="component" value="Chromosome I"/>
</dbReference>
<protein>
    <recommendedName>
        <fullName evidence="1">DUF7740 domain-containing protein</fullName>
    </recommendedName>
</protein>
<sequence>MAVAKPAANANSIGSRIFDCYMVFNFHTISPAALGKDKVPDLHIFKARAGICRILWEPPGNSKKWSPPRQAKVVAGIPAHTIVGTLKGKFLGLAMNLTDATLVLLLAARIHGTDEAVRASAKSLVKKLPRSKRDLIYKVIDSRSPLELVDFLAQNLDSE</sequence>
<evidence type="ECO:0000259" key="1">
    <source>
        <dbReference type="Pfam" id="PF24886"/>
    </source>
</evidence>
<proteinExistence type="predicted"/>
<evidence type="ECO:0000313" key="3">
    <source>
        <dbReference type="Proteomes" id="UP000238093"/>
    </source>
</evidence>
<dbReference type="AlphaFoldDB" id="A0A2K4WBD1"/>